<dbReference type="Gene3D" id="3.30.565.10">
    <property type="entry name" value="Histidine kinase-like ATPase, C-terminal domain"/>
    <property type="match status" value="1"/>
</dbReference>
<evidence type="ECO:0000256" key="7">
    <source>
        <dbReference type="ARBA" id="ARBA00022741"/>
    </source>
</evidence>
<comment type="catalytic activity">
    <reaction evidence="1">
        <text>ATP + protein L-histidine = ADP + protein N-phospho-L-histidine.</text>
        <dbReference type="EC" id="2.7.13.3"/>
    </reaction>
</comment>
<evidence type="ECO:0000256" key="10">
    <source>
        <dbReference type="ARBA" id="ARBA00023012"/>
    </source>
</evidence>
<dbReference type="SUPFAM" id="SSF158472">
    <property type="entry name" value="HAMP domain-like"/>
    <property type="match status" value="1"/>
</dbReference>
<dbReference type="InterPro" id="IPR004358">
    <property type="entry name" value="Sig_transdc_His_kin-like_C"/>
</dbReference>
<evidence type="ECO:0000256" key="9">
    <source>
        <dbReference type="ARBA" id="ARBA00022840"/>
    </source>
</evidence>
<dbReference type="PROSITE" id="PS50885">
    <property type="entry name" value="HAMP"/>
    <property type="match status" value="1"/>
</dbReference>
<dbReference type="CDD" id="cd00082">
    <property type="entry name" value="HisKA"/>
    <property type="match status" value="1"/>
</dbReference>
<dbReference type="InterPro" id="IPR003660">
    <property type="entry name" value="HAMP_dom"/>
</dbReference>
<dbReference type="InterPro" id="IPR036097">
    <property type="entry name" value="HisK_dim/P_sf"/>
</dbReference>
<reference evidence="15 16" key="1">
    <citation type="submission" date="2020-08" db="EMBL/GenBank/DDBJ databases">
        <title>Genomic Encyclopedia of Type Strains, Phase IV (KMG-IV): sequencing the most valuable type-strain genomes for metagenomic binning, comparative biology and taxonomic classification.</title>
        <authorList>
            <person name="Goeker M."/>
        </authorList>
    </citation>
    <scope>NUCLEOTIDE SEQUENCE [LARGE SCALE GENOMIC DNA]</scope>
    <source>
        <strain evidence="15 16">DSM 5391</strain>
    </source>
</reference>
<protein>
    <recommendedName>
        <fullName evidence="3">histidine kinase</fullName>
        <ecNumber evidence="3">2.7.13.3</ecNumber>
    </recommendedName>
</protein>
<evidence type="ECO:0000256" key="5">
    <source>
        <dbReference type="ARBA" id="ARBA00022553"/>
    </source>
</evidence>
<keyword evidence="9" id="KW-0067">ATP-binding</keyword>
<dbReference type="Pfam" id="PF02518">
    <property type="entry name" value="HATPase_c"/>
    <property type="match status" value="1"/>
</dbReference>
<dbReference type="PANTHER" id="PTHR43065:SF46">
    <property type="entry name" value="C4-DICARBOXYLATE TRANSPORT SENSOR PROTEIN DCTB"/>
    <property type="match status" value="1"/>
</dbReference>
<dbReference type="Gene3D" id="3.30.450.20">
    <property type="entry name" value="PAS domain"/>
    <property type="match status" value="1"/>
</dbReference>
<dbReference type="SMART" id="SM00388">
    <property type="entry name" value="HisKA"/>
    <property type="match status" value="1"/>
</dbReference>
<dbReference type="GO" id="GO:0000155">
    <property type="term" value="F:phosphorelay sensor kinase activity"/>
    <property type="evidence" value="ECO:0007669"/>
    <property type="project" value="InterPro"/>
</dbReference>
<organism evidence="15 16">
    <name type="scientific">Bacillus benzoevorans</name>
    <dbReference type="NCBI Taxonomy" id="1456"/>
    <lineage>
        <taxon>Bacteria</taxon>
        <taxon>Bacillati</taxon>
        <taxon>Bacillota</taxon>
        <taxon>Bacilli</taxon>
        <taxon>Bacillales</taxon>
        <taxon>Bacillaceae</taxon>
        <taxon>Bacillus</taxon>
    </lineage>
</organism>
<evidence type="ECO:0000313" key="15">
    <source>
        <dbReference type="EMBL" id="MBB6444585.1"/>
    </source>
</evidence>
<evidence type="ECO:0000256" key="4">
    <source>
        <dbReference type="ARBA" id="ARBA00022475"/>
    </source>
</evidence>
<comment type="subcellular location">
    <subcellularLocation>
        <location evidence="2">Cell membrane</location>
        <topology evidence="2">Multi-pass membrane protein</topology>
    </subcellularLocation>
</comment>
<dbReference type="Pfam" id="PF00512">
    <property type="entry name" value="HisKA"/>
    <property type="match status" value="1"/>
</dbReference>
<dbReference type="Gene3D" id="1.10.287.130">
    <property type="match status" value="1"/>
</dbReference>
<dbReference type="SUPFAM" id="SSF55874">
    <property type="entry name" value="ATPase domain of HSP90 chaperone/DNA topoisomerase II/histidine kinase"/>
    <property type="match status" value="1"/>
</dbReference>
<evidence type="ECO:0000256" key="11">
    <source>
        <dbReference type="ARBA" id="ARBA00023136"/>
    </source>
</evidence>
<comment type="caution">
    <text evidence="15">The sequence shown here is derived from an EMBL/GenBank/DDBJ whole genome shotgun (WGS) entry which is preliminary data.</text>
</comment>
<dbReference type="CDD" id="cd18773">
    <property type="entry name" value="PDC1_HK_sensor"/>
    <property type="match status" value="1"/>
</dbReference>
<accession>A0A7X0HPH1</accession>
<feature type="transmembrane region" description="Helical" evidence="12">
    <location>
        <begin position="191"/>
        <end position="208"/>
    </location>
</feature>
<dbReference type="SMART" id="SM00387">
    <property type="entry name" value="HATPase_c"/>
    <property type="match status" value="1"/>
</dbReference>
<dbReference type="EC" id="2.7.13.3" evidence="3"/>
<keyword evidence="4" id="KW-1003">Cell membrane</keyword>
<keyword evidence="6" id="KW-0808">Transferase</keyword>
<dbReference type="EMBL" id="JACHGK010000003">
    <property type="protein sequence ID" value="MBB6444585.1"/>
    <property type="molecule type" value="Genomic_DNA"/>
</dbReference>
<evidence type="ECO:0000256" key="6">
    <source>
        <dbReference type="ARBA" id="ARBA00022679"/>
    </source>
</evidence>
<dbReference type="Pfam" id="PF00672">
    <property type="entry name" value="HAMP"/>
    <property type="match status" value="1"/>
</dbReference>
<dbReference type="GO" id="GO:0005886">
    <property type="term" value="C:plasma membrane"/>
    <property type="evidence" value="ECO:0007669"/>
    <property type="project" value="UniProtKB-SubCell"/>
</dbReference>
<keyword evidence="7" id="KW-0547">Nucleotide-binding</keyword>
<evidence type="ECO:0000256" key="3">
    <source>
        <dbReference type="ARBA" id="ARBA00012438"/>
    </source>
</evidence>
<keyword evidence="12" id="KW-1133">Transmembrane helix</keyword>
<proteinExistence type="predicted"/>
<keyword evidence="5" id="KW-0597">Phosphoprotein</keyword>
<name>A0A7X0HPH1_9BACI</name>
<evidence type="ECO:0000256" key="12">
    <source>
        <dbReference type="SAM" id="Phobius"/>
    </source>
</evidence>
<evidence type="ECO:0000256" key="8">
    <source>
        <dbReference type="ARBA" id="ARBA00022777"/>
    </source>
</evidence>
<evidence type="ECO:0000259" key="13">
    <source>
        <dbReference type="PROSITE" id="PS50109"/>
    </source>
</evidence>
<feature type="transmembrane region" description="Helical" evidence="12">
    <location>
        <begin position="6"/>
        <end position="25"/>
    </location>
</feature>
<dbReference type="SMART" id="SM00304">
    <property type="entry name" value="HAMP"/>
    <property type="match status" value="1"/>
</dbReference>
<keyword evidence="11 12" id="KW-0472">Membrane</keyword>
<dbReference type="GO" id="GO:0005524">
    <property type="term" value="F:ATP binding"/>
    <property type="evidence" value="ECO:0007669"/>
    <property type="project" value="UniProtKB-KW"/>
</dbReference>
<dbReference type="InterPro" id="IPR003594">
    <property type="entry name" value="HATPase_dom"/>
</dbReference>
<gene>
    <name evidence="15" type="ORF">HNR53_001194</name>
</gene>
<keyword evidence="12" id="KW-0812">Transmembrane</keyword>
<dbReference type="CDD" id="cd06225">
    <property type="entry name" value="HAMP"/>
    <property type="match status" value="1"/>
</dbReference>
<dbReference type="PROSITE" id="PS50109">
    <property type="entry name" value="HIS_KIN"/>
    <property type="match status" value="1"/>
</dbReference>
<evidence type="ECO:0000256" key="1">
    <source>
        <dbReference type="ARBA" id="ARBA00000085"/>
    </source>
</evidence>
<dbReference type="PRINTS" id="PR00344">
    <property type="entry name" value="BCTRLSENSOR"/>
</dbReference>
<dbReference type="InterPro" id="IPR036890">
    <property type="entry name" value="HATPase_C_sf"/>
</dbReference>
<dbReference type="InterPro" id="IPR005467">
    <property type="entry name" value="His_kinase_dom"/>
</dbReference>
<feature type="domain" description="Histidine kinase" evidence="13">
    <location>
        <begin position="321"/>
        <end position="528"/>
    </location>
</feature>
<keyword evidence="8 15" id="KW-0418">Kinase</keyword>
<dbReference type="Gene3D" id="6.10.340.10">
    <property type="match status" value="1"/>
</dbReference>
<sequence length="530" mass="60002">MYRKILLFSFFISFVIIAITAFGSYQLQSRQVKEQLSSHALDVASLWSTTIDPVKVESIISTKDENDLDYIQVKQSLSVFTEGNTIYLNSFILDNEVNKDNEIFIAASVQNNKKIGRLSLSNYKASKEFMAGYKKVLLTGKPANSNIYQDSSGTWITAFAPIKKMDGEIIALLGIDISAAAIQALQKKYTMILLLALLIITPCVYIILRKWILKVLEPVNELIYGINEVSNGNFNVNLKVEDHSDLGMLSERFNIMTKQLSVLFEKLSATSEHLSTEPRNLILHNFEEALDEMENIMEKSKLHRELQRAEKMNAIGQLAASVAHEIRNPMTVVKGFLQIFLAKEQMSEEERMYIRLMIDEMNRAETIINDYLSLAKPDLEHTESIPGNELAEKVMDLMNSYAMMSKSITIETPVLERVAVKGNKGELQQVLINILKNGIEAMKDGGKLSLSFYREEDYGVFKVTDTGIGMTQKEIDRLGTAFYSLKEKGTGMGLTVCYQIVERMKGRIEVESDKGEGTTFRIYIPVWEYN</sequence>
<feature type="domain" description="HAMP" evidence="14">
    <location>
        <begin position="213"/>
        <end position="265"/>
    </location>
</feature>
<dbReference type="SUPFAM" id="SSF47384">
    <property type="entry name" value="Homodimeric domain of signal transducing histidine kinase"/>
    <property type="match status" value="1"/>
</dbReference>
<evidence type="ECO:0000259" key="14">
    <source>
        <dbReference type="PROSITE" id="PS50885"/>
    </source>
</evidence>
<dbReference type="PANTHER" id="PTHR43065">
    <property type="entry name" value="SENSOR HISTIDINE KINASE"/>
    <property type="match status" value="1"/>
</dbReference>
<dbReference type="Proteomes" id="UP000531594">
    <property type="component" value="Unassembled WGS sequence"/>
</dbReference>
<evidence type="ECO:0000256" key="2">
    <source>
        <dbReference type="ARBA" id="ARBA00004651"/>
    </source>
</evidence>
<evidence type="ECO:0000313" key="16">
    <source>
        <dbReference type="Proteomes" id="UP000531594"/>
    </source>
</evidence>
<dbReference type="AlphaFoldDB" id="A0A7X0HPH1"/>
<keyword evidence="16" id="KW-1185">Reference proteome</keyword>
<dbReference type="InterPro" id="IPR003661">
    <property type="entry name" value="HisK_dim/P_dom"/>
</dbReference>
<keyword evidence="10" id="KW-0902">Two-component regulatory system</keyword>